<dbReference type="Pfam" id="PF13524">
    <property type="entry name" value="Glyco_trans_1_2"/>
    <property type="match status" value="1"/>
</dbReference>
<reference evidence="3" key="1">
    <citation type="journal article" date="2013" name="Proc. Natl. Acad. Sci. U.S.A.">
        <title>Improving the coverage of the cyanobacterial phylum using diversity-driven genome sequencing.</title>
        <authorList>
            <person name="Shih P.M."/>
            <person name="Wu D."/>
            <person name="Latifi A."/>
            <person name="Axen S.D."/>
            <person name="Fewer D.P."/>
            <person name="Talla E."/>
            <person name="Calteau A."/>
            <person name="Cai F."/>
            <person name="Tandeau de Marsac N."/>
            <person name="Rippka R."/>
            <person name="Herdman M."/>
            <person name="Sivonen K."/>
            <person name="Coursin T."/>
            <person name="Laurent T."/>
            <person name="Goodwin L."/>
            <person name="Nolan M."/>
            <person name="Davenport K.W."/>
            <person name="Han C.S."/>
            <person name="Rubin E.M."/>
            <person name="Eisen J.A."/>
            <person name="Woyke T."/>
            <person name="Gugger M."/>
            <person name="Kerfeld C.A."/>
        </authorList>
    </citation>
    <scope>NUCLEOTIDE SEQUENCE [LARGE SCALE GENOMIC DNA]</scope>
    <source>
        <strain evidence="3">PCC 10605</strain>
    </source>
</reference>
<dbReference type="eggNOG" id="COG4641">
    <property type="taxonomic scope" value="Bacteria"/>
</dbReference>
<evidence type="ECO:0000313" key="3">
    <source>
        <dbReference type="Proteomes" id="UP000010480"/>
    </source>
</evidence>
<dbReference type="HOGENOM" id="CLU_372892_0_0_3"/>
<keyword evidence="3" id="KW-1185">Reference proteome</keyword>
<name>K9Z290_CYAAP</name>
<gene>
    <name evidence="2" type="ordered locus">Cyan10605_1202</name>
</gene>
<organism evidence="2 3">
    <name type="scientific">Cyanobacterium aponinum (strain PCC 10605)</name>
    <dbReference type="NCBI Taxonomy" id="755178"/>
    <lineage>
        <taxon>Bacteria</taxon>
        <taxon>Bacillati</taxon>
        <taxon>Cyanobacteriota</taxon>
        <taxon>Cyanophyceae</taxon>
        <taxon>Oscillatoriophycideae</taxon>
        <taxon>Chroococcales</taxon>
        <taxon>Geminocystaceae</taxon>
        <taxon>Cyanobacterium</taxon>
    </lineage>
</organism>
<dbReference type="RefSeq" id="WP_015219050.1">
    <property type="nucleotide sequence ID" value="NC_019776.1"/>
</dbReference>
<evidence type="ECO:0000259" key="1">
    <source>
        <dbReference type="Pfam" id="PF13524"/>
    </source>
</evidence>
<dbReference type="STRING" id="755178.Cyan10605_1202"/>
<accession>K9Z290</accession>
<dbReference type="KEGG" id="can:Cyan10605_1202"/>
<sequence length="745" mass="86650">MDLSKQKILYSHHWSYIERQRHPIFSHDEIYITSYPDQADKIINLPIGTSYDVREILTENYPNWQPDLFIAKVDSFFNVIPRNVTALDCPKILILGDTQHGVKPLERMIEYAKSEKYDFYITDHKRHHLWYYYLARIPNLYWLPGLFLNPPQGDLKTIDFEDSTIEPDFFTDKVIFVGQASKFHPRRKAILEYLHQQIPNFWSGRLSQRDSLKAFSQAQISLNISLNGDLNLRFFEIISAGGFLLTDTLAEEAGMNLLLEEGKEYESFENIEQLINKIKYFVQYPELIEEYKKRSHQRYLENYTPEKHKNNLENILEGKFINEIYYSNFIERINYFPESQYTQKRIEIYQIVQDIHKYTENLTIFIDIQFFNCYVEDFLDLPRITASIFNYIPYNFKKLIEYLGASKNLHKVKFTNDKHNNNYDILIIESINIGLFLQGNKQYFTVISNDDHSWQEISIILREEYPHIKFTVNKYTDFFTIHVEKGNIFIKEEFTDQIKLTEINHLIIPEWQSDEETLIEELYNLISSLAKNSPLIKGARGGSNPEGANLPSPSGTGAGGEGIITLVIDTTGITEEDANLFLSGIAMNLMMEEDLDLESILNFTFIDNLEESQWQKILPKITAKITLNCDNQDIVNQLNLEDLVAIKGNGNNYAIFPDWKADQEELALEIGTVLMNLSDQENCTLLVNLNNVDQEEVGLFFSEIAINLMLIEGIELSDNLHINFVNFTASQWQSLGGLINNQVSI</sequence>
<evidence type="ECO:0000313" key="2">
    <source>
        <dbReference type="EMBL" id="AFZ53321.1"/>
    </source>
</evidence>
<dbReference type="EMBL" id="CP003947">
    <property type="protein sequence ID" value="AFZ53321.1"/>
    <property type="molecule type" value="Genomic_DNA"/>
</dbReference>
<dbReference type="OrthoDB" id="9807414at2"/>
<protein>
    <recommendedName>
        <fullName evidence="1">Spore protein YkvP/CgeB glycosyl transferase-like domain-containing protein</fullName>
    </recommendedName>
</protein>
<feature type="domain" description="Spore protein YkvP/CgeB glycosyl transferase-like" evidence="1">
    <location>
        <begin position="202"/>
        <end position="307"/>
    </location>
</feature>
<dbReference type="InterPro" id="IPR055259">
    <property type="entry name" value="YkvP/CgeB_Glyco_trans-like"/>
</dbReference>
<proteinExistence type="predicted"/>
<dbReference type="Proteomes" id="UP000010480">
    <property type="component" value="Chromosome"/>
</dbReference>
<dbReference type="AlphaFoldDB" id="K9Z290"/>